<dbReference type="InterPro" id="IPR018378">
    <property type="entry name" value="C-type_lectin_CS"/>
</dbReference>
<dbReference type="SUPFAM" id="SSF56436">
    <property type="entry name" value="C-type lectin-like"/>
    <property type="match status" value="1"/>
</dbReference>
<protein>
    <recommendedName>
        <fullName evidence="2">C-type lectin domain-containing protein</fullName>
    </recommendedName>
</protein>
<sequence length="115" mass="13278">MTASRAPKSFLSFRVVPTSAGINGIRSGYLTEAEIRLTSRRTRTKERDYYTTSPESGLSGWTDDSQVDYSSWAPRQPDASVFNHEYCIEMNYWDWGLWNDAFCSQEKPYVCQVRV</sequence>
<accession>A0A6A5FL25</accession>
<dbReference type="InterPro" id="IPR016187">
    <property type="entry name" value="CTDL_fold"/>
</dbReference>
<gene>
    <name evidence="3" type="ORF">PFLUV_G00037290</name>
</gene>
<evidence type="ECO:0000259" key="2">
    <source>
        <dbReference type="PROSITE" id="PS50041"/>
    </source>
</evidence>
<dbReference type="Pfam" id="PF00059">
    <property type="entry name" value="Lectin_C"/>
    <property type="match status" value="1"/>
</dbReference>
<keyword evidence="4" id="KW-1185">Reference proteome</keyword>
<keyword evidence="1" id="KW-1015">Disulfide bond</keyword>
<dbReference type="AlphaFoldDB" id="A0A6A5FL25"/>
<proteinExistence type="predicted"/>
<dbReference type="Gene3D" id="3.10.100.10">
    <property type="entry name" value="Mannose-Binding Protein A, subunit A"/>
    <property type="match status" value="1"/>
</dbReference>
<evidence type="ECO:0000256" key="1">
    <source>
        <dbReference type="ARBA" id="ARBA00023157"/>
    </source>
</evidence>
<dbReference type="EMBL" id="VHII01000003">
    <property type="protein sequence ID" value="KAF1393299.1"/>
    <property type="molecule type" value="Genomic_DNA"/>
</dbReference>
<dbReference type="InterPro" id="IPR016186">
    <property type="entry name" value="C-type_lectin-like/link_sf"/>
</dbReference>
<dbReference type="Proteomes" id="UP000465112">
    <property type="component" value="Chromosome 3"/>
</dbReference>
<dbReference type="InterPro" id="IPR001304">
    <property type="entry name" value="C-type_lectin-like"/>
</dbReference>
<organism evidence="3 4">
    <name type="scientific">Perca fluviatilis</name>
    <name type="common">European perch</name>
    <dbReference type="NCBI Taxonomy" id="8168"/>
    <lineage>
        <taxon>Eukaryota</taxon>
        <taxon>Metazoa</taxon>
        <taxon>Chordata</taxon>
        <taxon>Craniata</taxon>
        <taxon>Vertebrata</taxon>
        <taxon>Euteleostomi</taxon>
        <taxon>Actinopterygii</taxon>
        <taxon>Neopterygii</taxon>
        <taxon>Teleostei</taxon>
        <taxon>Neoteleostei</taxon>
        <taxon>Acanthomorphata</taxon>
        <taxon>Eupercaria</taxon>
        <taxon>Perciformes</taxon>
        <taxon>Percoidei</taxon>
        <taxon>Percidae</taxon>
        <taxon>Percinae</taxon>
        <taxon>Perca</taxon>
    </lineage>
</organism>
<evidence type="ECO:0000313" key="4">
    <source>
        <dbReference type="Proteomes" id="UP000465112"/>
    </source>
</evidence>
<feature type="domain" description="C-type lectin" evidence="2">
    <location>
        <begin position="61"/>
        <end position="112"/>
    </location>
</feature>
<dbReference type="PROSITE" id="PS50041">
    <property type="entry name" value="C_TYPE_LECTIN_2"/>
    <property type="match status" value="1"/>
</dbReference>
<comment type="caution">
    <text evidence="3">The sequence shown here is derived from an EMBL/GenBank/DDBJ whole genome shotgun (WGS) entry which is preliminary data.</text>
</comment>
<name>A0A6A5FL25_PERFL</name>
<evidence type="ECO:0000313" key="3">
    <source>
        <dbReference type="EMBL" id="KAF1393299.1"/>
    </source>
</evidence>
<dbReference type="PROSITE" id="PS00615">
    <property type="entry name" value="C_TYPE_LECTIN_1"/>
    <property type="match status" value="1"/>
</dbReference>
<reference evidence="3 4" key="1">
    <citation type="submission" date="2019-06" db="EMBL/GenBank/DDBJ databases">
        <title>A chromosome-scale genome assembly of the European perch, Perca fluviatilis.</title>
        <authorList>
            <person name="Roques C."/>
            <person name="Zahm M."/>
            <person name="Cabau C."/>
            <person name="Klopp C."/>
            <person name="Bouchez O."/>
            <person name="Donnadieu C."/>
            <person name="Kuhl H."/>
            <person name="Gislard M."/>
            <person name="Guendouz S."/>
            <person name="Journot L."/>
            <person name="Haffray P."/>
            <person name="Bestin A."/>
            <person name="Morvezen R."/>
            <person name="Feron R."/>
            <person name="Wen M."/>
            <person name="Jouanno E."/>
            <person name="Herpin A."/>
            <person name="Schartl M."/>
            <person name="Postlethwait J."/>
            <person name="Schaerlinger B."/>
            <person name="Chardard D."/>
            <person name="Lecocq T."/>
            <person name="Poncet C."/>
            <person name="Jaffrelo L."/>
            <person name="Lampietro C."/>
            <person name="Guiguen Y."/>
        </authorList>
    </citation>
    <scope>NUCLEOTIDE SEQUENCE [LARGE SCALE GENOMIC DNA]</scope>
    <source>
        <tissue evidence="3">Blood</tissue>
    </source>
</reference>